<dbReference type="Proteomes" id="UP000184188">
    <property type="component" value="Unassembled WGS sequence"/>
</dbReference>
<organism evidence="1 2">
    <name type="scientific">Penicilliopsis zonata CBS 506.65</name>
    <dbReference type="NCBI Taxonomy" id="1073090"/>
    <lineage>
        <taxon>Eukaryota</taxon>
        <taxon>Fungi</taxon>
        <taxon>Dikarya</taxon>
        <taxon>Ascomycota</taxon>
        <taxon>Pezizomycotina</taxon>
        <taxon>Eurotiomycetes</taxon>
        <taxon>Eurotiomycetidae</taxon>
        <taxon>Eurotiales</taxon>
        <taxon>Aspergillaceae</taxon>
        <taxon>Penicilliopsis</taxon>
    </lineage>
</organism>
<proteinExistence type="predicted"/>
<evidence type="ECO:0000313" key="1">
    <source>
        <dbReference type="EMBL" id="OJJ44515.1"/>
    </source>
</evidence>
<reference evidence="2" key="1">
    <citation type="journal article" date="2017" name="Genome Biol.">
        <title>Comparative genomics reveals high biological diversity and specific adaptations in the industrially and medically important fungal genus Aspergillus.</title>
        <authorList>
            <person name="de Vries R.P."/>
            <person name="Riley R."/>
            <person name="Wiebenga A."/>
            <person name="Aguilar-Osorio G."/>
            <person name="Amillis S."/>
            <person name="Uchima C.A."/>
            <person name="Anderluh G."/>
            <person name="Asadollahi M."/>
            <person name="Askin M."/>
            <person name="Barry K."/>
            <person name="Battaglia E."/>
            <person name="Bayram O."/>
            <person name="Benocci T."/>
            <person name="Braus-Stromeyer S.A."/>
            <person name="Caldana C."/>
            <person name="Canovas D."/>
            <person name="Cerqueira G.C."/>
            <person name="Chen F."/>
            <person name="Chen W."/>
            <person name="Choi C."/>
            <person name="Clum A."/>
            <person name="Dos Santos R.A."/>
            <person name="Damasio A.R."/>
            <person name="Diallinas G."/>
            <person name="Emri T."/>
            <person name="Fekete E."/>
            <person name="Flipphi M."/>
            <person name="Freyberg S."/>
            <person name="Gallo A."/>
            <person name="Gournas C."/>
            <person name="Habgood R."/>
            <person name="Hainaut M."/>
            <person name="Harispe M.L."/>
            <person name="Henrissat B."/>
            <person name="Hilden K.S."/>
            <person name="Hope R."/>
            <person name="Hossain A."/>
            <person name="Karabika E."/>
            <person name="Karaffa L."/>
            <person name="Karanyi Z."/>
            <person name="Krasevec N."/>
            <person name="Kuo A."/>
            <person name="Kusch H."/>
            <person name="LaButti K."/>
            <person name="Lagendijk E.L."/>
            <person name="Lapidus A."/>
            <person name="Levasseur A."/>
            <person name="Lindquist E."/>
            <person name="Lipzen A."/>
            <person name="Logrieco A.F."/>
            <person name="MacCabe A."/>
            <person name="Maekelae M.R."/>
            <person name="Malavazi I."/>
            <person name="Melin P."/>
            <person name="Meyer V."/>
            <person name="Mielnichuk N."/>
            <person name="Miskei M."/>
            <person name="Molnar A.P."/>
            <person name="Mule G."/>
            <person name="Ngan C.Y."/>
            <person name="Orejas M."/>
            <person name="Orosz E."/>
            <person name="Ouedraogo J.P."/>
            <person name="Overkamp K.M."/>
            <person name="Park H.-S."/>
            <person name="Perrone G."/>
            <person name="Piumi F."/>
            <person name="Punt P.J."/>
            <person name="Ram A.F."/>
            <person name="Ramon A."/>
            <person name="Rauscher S."/>
            <person name="Record E."/>
            <person name="Riano-Pachon D.M."/>
            <person name="Robert V."/>
            <person name="Roehrig J."/>
            <person name="Ruller R."/>
            <person name="Salamov A."/>
            <person name="Salih N.S."/>
            <person name="Samson R.A."/>
            <person name="Sandor E."/>
            <person name="Sanguinetti M."/>
            <person name="Schuetze T."/>
            <person name="Sepcic K."/>
            <person name="Shelest E."/>
            <person name="Sherlock G."/>
            <person name="Sophianopoulou V."/>
            <person name="Squina F.M."/>
            <person name="Sun H."/>
            <person name="Susca A."/>
            <person name="Todd R.B."/>
            <person name="Tsang A."/>
            <person name="Unkles S.E."/>
            <person name="van de Wiele N."/>
            <person name="van Rossen-Uffink D."/>
            <person name="Oliveira J.V."/>
            <person name="Vesth T.C."/>
            <person name="Visser J."/>
            <person name="Yu J.-H."/>
            <person name="Zhou M."/>
            <person name="Andersen M.R."/>
            <person name="Archer D.B."/>
            <person name="Baker S.E."/>
            <person name="Benoit I."/>
            <person name="Brakhage A.A."/>
            <person name="Braus G.H."/>
            <person name="Fischer R."/>
            <person name="Frisvad J.C."/>
            <person name="Goldman G.H."/>
            <person name="Houbraken J."/>
            <person name="Oakley B."/>
            <person name="Pocsi I."/>
            <person name="Scazzocchio C."/>
            <person name="Seiboth B."/>
            <person name="vanKuyk P.A."/>
            <person name="Wortman J."/>
            <person name="Dyer P.S."/>
            <person name="Grigoriev I.V."/>
        </authorList>
    </citation>
    <scope>NUCLEOTIDE SEQUENCE [LARGE SCALE GENOMIC DNA]</scope>
    <source>
        <strain evidence="2">CBS 506.65</strain>
    </source>
</reference>
<dbReference type="EMBL" id="KV878347">
    <property type="protein sequence ID" value="OJJ44515.1"/>
    <property type="molecule type" value="Genomic_DNA"/>
</dbReference>
<evidence type="ECO:0000313" key="2">
    <source>
        <dbReference type="Proteomes" id="UP000184188"/>
    </source>
</evidence>
<dbReference type="AlphaFoldDB" id="A0A1L9SBG2"/>
<accession>A0A1L9SBG2</accession>
<dbReference type="GeneID" id="34615964"/>
<dbReference type="RefSeq" id="XP_022579025.1">
    <property type="nucleotide sequence ID" value="XM_022729500.1"/>
</dbReference>
<gene>
    <name evidence="1" type="ORF">ASPZODRAFT_682322</name>
</gene>
<sequence>MYLPTPASNEGDSNLQIVILSFFPLELLIVHPLLSPPPSLLYPSPLSTSSSSQSSNRLSSFSVCALSPALLTALTSSPPGPLPVIRDKPINPSNPPCLSLSRPVTVTCSPASPAVPWVHLSSLVPGARSIRVVCFCCLRPPVGLLPRRFFLFPRYT</sequence>
<keyword evidence="2" id="KW-1185">Reference proteome</keyword>
<dbReference type="VEuPathDB" id="FungiDB:ASPZODRAFT_682322"/>
<name>A0A1L9SBG2_9EURO</name>
<protein>
    <submittedName>
        <fullName evidence="1">Uncharacterized protein</fullName>
    </submittedName>
</protein>